<dbReference type="PROSITE" id="PS50893">
    <property type="entry name" value="ABC_TRANSPORTER_2"/>
    <property type="match status" value="1"/>
</dbReference>
<evidence type="ECO:0000256" key="1">
    <source>
        <dbReference type="ARBA" id="ARBA00022475"/>
    </source>
</evidence>
<dbReference type="EMBL" id="CP013387">
    <property type="protein sequence ID" value="AOJ05773.1"/>
    <property type="molecule type" value="Genomic_DNA"/>
</dbReference>
<keyword evidence="2" id="KW-0997">Cell inner membrane</keyword>
<evidence type="ECO:0000313" key="6">
    <source>
        <dbReference type="EMBL" id="AOJ05773.1"/>
    </source>
</evidence>
<dbReference type="InterPro" id="IPR003439">
    <property type="entry name" value="ABC_transporter-like_ATP-bd"/>
</dbReference>
<dbReference type="KEGG" id="buu:WS70_23160"/>
<dbReference type="Pfam" id="PF00005">
    <property type="entry name" value="ABC_tran"/>
    <property type="match status" value="1"/>
</dbReference>
<evidence type="ECO:0000313" key="7">
    <source>
        <dbReference type="Proteomes" id="UP000062519"/>
    </source>
</evidence>
<dbReference type="Proteomes" id="UP000062519">
    <property type="component" value="Chromosome 2"/>
</dbReference>
<keyword evidence="2" id="KW-0472">Membrane</keyword>
<dbReference type="PANTHER" id="PTHR43038">
    <property type="entry name" value="ATP-BINDING CASSETTE, SUB-FAMILY H, MEMBER 1"/>
    <property type="match status" value="1"/>
</dbReference>
<name>A0A1B4FQ35_9BURK</name>
<keyword evidence="1" id="KW-1003">Cell membrane</keyword>
<accession>A0A1B4FQ35</accession>
<gene>
    <name evidence="6" type="ORF">WS70_23160</name>
</gene>
<dbReference type="PANTHER" id="PTHR43038:SF3">
    <property type="entry name" value="ABC TRANSPORTER G FAMILY MEMBER 20 ISOFORM X1"/>
    <property type="match status" value="1"/>
</dbReference>
<dbReference type="InterPro" id="IPR003593">
    <property type="entry name" value="AAA+_ATPase"/>
</dbReference>
<dbReference type="InterPro" id="IPR017871">
    <property type="entry name" value="ABC_transporter-like_CS"/>
</dbReference>
<dbReference type="PROSITE" id="PS00211">
    <property type="entry name" value="ABC_TRANSPORTER_1"/>
    <property type="match status" value="1"/>
</dbReference>
<dbReference type="AlphaFoldDB" id="A0A1B4FQ35"/>
<keyword evidence="7" id="KW-1185">Reference proteome</keyword>
<evidence type="ECO:0000256" key="4">
    <source>
        <dbReference type="ARBA" id="ARBA00022840"/>
    </source>
</evidence>
<evidence type="ECO:0000256" key="2">
    <source>
        <dbReference type="ARBA" id="ARBA00022519"/>
    </source>
</evidence>
<dbReference type="Gene3D" id="3.40.50.300">
    <property type="entry name" value="P-loop containing nucleotide triphosphate hydrolases"/>
    <property type="match status" value="1"/>
</dbReference>
<organism evidence="6 7">
    <name type="scientific">Burkholderia mayonis</name>
    <dbReference type="NCBI Taxonomy" id="1385591"/>
    <lineage>
        <taxon>Bacteria</taxon>
        <taxon>Pseudomonadati</taxon>
        <taxon>Pseudomonadota</taxon>
        <taxon>Betaproteobacteria</taxon>
        <taxon>Burkholderiales</taxon>
        <taxon>Burkholderiaceae</taxon>
        <taxon>Burkholderia</taxon>
        <taxon>pseudomallei group</taxon>
    </lineage>
</organism>
<proteinExistence type="predicted"/>
<keyword evidence="4 6" id="KW-0067">ATP-binding</keyword>
<protein>
    <submittedName>
        <fullName evidence="6">Multidrug ABC transporter ATP-binding protein</fullName>
    </submittedName>
</protein>
<reference evidence="6 7" key="1">
    <citation type="submission" date="2015-12" db="EMBL/GenBank/DDBJ databases">
        <title>Diversity of Burkholderia near neighbor genomes.</title>
        <authorList>
            <person name="Sahl J."/>
            <person name="Wagner D."/>
            <person name="Keim P."/>
        </authorList>
    </citation>
    <scope>NUCLEOTIDE SEQUENCE [LARGE SCALE GENOMIC DNA]</scope>
    <source>
        <strain evidence="6 7">BDU6</strain>
    </source>
</reference>
<sequence>MHANAAVRDGVVVARGLTKRFGAFTAVDALDLSIARGEVVGFIGPNGAGKSTTIRLLCGLFAPSAGSATVAGFDVRAEPESVRAHIGYMSQKFSLYGDLTCRENLRFFAGIYRVPRDALDERIRFAIEMAGLEGREDALVRTLAGGWRQRLALGCAILHRPPVLFLDEPTSGVEPQARRRFWDLIHRLAADGVTVLVSTHYMDEAEYCNRIALIDAGRLIAIGSPGELRERELGGALFELACAPLGEAVAVLRGTRGVLDASIFGDRLHVLVAGGAQAGALRDALAAARIEAGEPQPIRPSLEDVFVQLVARVERRKRSAA</sequence>
<evidence type="ECO:0000256" key="3">
    <source>
        <dbReference type="ARBA" id="ARBA00022741"/>
    </source>
</evidence>
<dbReference type="InterPro" id="IPR027417">
    <property type="entry name" value="P-loop_NTPase"/>
</dbReference>
<keyword evidence="3" id="KW-0547">Nucleotide-binding</keyword>
<evidence type="ECO:0000259" key="5">
    <source>
        <dbReference type="PROSITE" id="PS50893"/>
    </source>
</evidence>
<dbReference type="SMART" id="SM00382">
    <property type="entry name" value="AAA"/>
    <property type="match status" value="1"/>
</dbReference>
<dbReference type="GO" id="GO:0005524">
    <property type="term" value="F:ATP binding"/>
    <property type="evidence" value="ECO:0007669"/>
    <property type="project" value="UniProtKB-KW"/>
</dbReference>
<dbReference type="SUPFAM" id="SSF52540">
    <property type="entry name" value="P-loop containing nucleoside triphosphate hydrolases"/>
    <property type="match status" value="1"/>
</dbReference>
<feature type="domain" description="ABC transporter" evidence="5">
    <location>
        <begin position="12"/>
        <end position="241"/>
    </location>
</feature>
<dbReference type="GO" id="GO:0016887">
    <property type="term" value="F:ATP hydrolysis activity"/>
    <property type="evidence" value="ECO:0007669"/>
    <property type="project" value="InterPro"/>
</dbReference>